<reference evidence="7 8" key="1">
    <citation type="submission" date="2015-01" db="EMBL/GenBank/DDBJ databases">
        <title>Genome of allotetraploid Gossypium barbadense reveals genomic plasticity and fiber elongation in cotton evolution.</title>
        <authorList>
            <person name="Chen X."/>
            <person name="Liu X."/>
            <person name="Zhao B."/>
            <person name="Zheng H."/>
            <person name="Hu Y."/>
            <person name="Lu G."/>
            <person name="Yang C."/>
            <person name="Chen J."/>
            <person name="Shan C."/>
            <person name="Zhang L."/>
            <person name="Zhou Y."/>
            <person name="Wang L."/>
            <person name="Guo W."/>
            <person name="Bai Y."/>
            <person name="Ruan J."/>
            <person name="Shangguan X."/>
            <person name="Mao Y."/>
            <person name="Jiang J."/>
            <person name="Zhu Y."/>
            <person name="Lei J."/>
            <person name="Kang H."/>
            <person name="Chen S."/>
            <person name="He X."/>
            <person name="Wang R."/>
            <person name="Wang Y."/>
            <person name="Chen J."/>
            <person name="Wang L."/>
            <person name="Yu S."/>
            <person name="Wang B."/>
            <person name="Wei J."/>
            <person name="Song S."/>
            <person name="Lu X."/>
            <person name="Gao Z."/>
            <person name="Gu W."/>
            <person name="Deng X."/>
            <person name="Ma D."/>
            <person name="Wang S."/>
            <person name="Liang W."/>
            <person name="Fang L."/>
            <person name="Cai C."/>
            <person name="Zhu X."/>
            <person name="Zhou B."/>
            <person name="Zhang Y."/>
            <person name="Chen Z."/>
            <person name="Xu S."/>
            <person name="Zhu R."/>
            <person name="Wang S."/>
            <person name="Zhang T."/>
            <person name="Zhao G."/>
        </authorList>
    </citation>
    <scope>NUCLEOTIDE SEQUENCE [LARGE SCALE GENOMIC DNA]</scope>
    <source>
        <strain evidence="8">cv. Xinhai21</strain>
        <tissue evidence="7">Leaf</tissue>
    </source>
</reference>
<comment type="similarity">
    <text evidence="5">Belongs to the EXORDIUM family.</text>
</comment>
<dbReference type="Pfam" id="PF04674">
    <property type="entry name" value="Phi_1"/>
    <property type="match status" value="1"/>
</dbReference>
<dbReference type="EMBL" id="CM018212">
    <property type="protein sequence ID" value="KAB2059796.1"/>
    <property type="molecule type" value="Genomic_DNA"/>
</dbReference>
<comment type="subcellular location">
    <subcellularLocation>
        <location evidence="1">Secreted</location>
        <location evidence="1">Extracellular space</location>
        <location evidence="1">Apoplast</location>
    </subcellularLocation>
</comment>
<accession>A0A2P5YEV2</accession>
<organism evidence="7 8">
    <name type="scientific">Gossypium barbadense</name>
    <name type="common">Sea Island cotton</name>
    <name type="synonym">Hibiscus barbadensis</name>
    <dbReference type="NCBI Taxonomy" id="3634"/>
    <lineage>
        <taxon>Eukaryota</taxon>
        <taxon>Viridiplantae</taxon>
        <taxon>Streptophyta</taxon>
        <taxon>Embryophyta</taxon>
        <taxon>Tracheophyta</taxon>
        <taxon>Spermatophyta</taxon>
        <taxon>Magnoliopsida</taxon>
        <taxon>eudicotyledons</taxon>
        <taxon>Gunneridae</taxon>
        <taxon>Pentapetalae</taxon>
        <taxon>rosids</taxon>
        <taxon>malvids</taxon>
        <taxon>Malvales</taxon>
        <taxon>Malvaceae</taxon>
        <taxon>Malvoideae</taxon>
        <taxon>Gossypium</taxon>
    </lineage>
</organism>
<proteinExistence type="inferred from homology"/>
<evidence type="ECO:0008006" key="10">
    <source>
        <dbReference type="Google" id="ProtNLM"/>
    </source>
</evidence>
<evidence type="ECO:0000313" key="7">
    <source>
        <dbReference type="EMBL" id="PPS14126.1"/>
    </source>
</evidence>
<keyword evidence="4" id="KW-0732">Signal</keyword>
<keyword evidence="3" id="KW-0964">Secreted</keyword>
<dbReference type="GO" id="GO:0048046">
    <property type="term" value="C:apoplast"/>
    <property type="evidence" value="ECO:0007669"/>
    <property type="project" value="UniProtKB-SubCell"/>
</dbReference>
<dbReference type="Proteomes" id="UP000239757">
    <property type="component" value="Unassembled WGS sequence"/>
</dbReference>
<evidence type="ECO:0000313" key="9">
    <source>
        <dbReference type="Proteomes" id="UP000327439"/>
    </source>
</evidence>
<dbReference type="OrthoDB" id="47374at2759"/>
<evidence type="ECO:0000256" key="1">
    <source>
        <dbReference type="ARBA" id="ARBA00004271"/>
    </source>
</evidence>
<evidence type="ECO:0000256" key="2">
    <source>
        <dbReference type="ARBA" id="ARBA00022523"/>
    </source>
</evidence>
<keyword evidence="9" id="KW-1185">Reference proteome</keyword>
<dbReference type="AlphaFoldDB" id="A0A2P5YEV2"/>
<evidence type="ECO:0000313" key="8">
    <source>
        <dbReference type="Proteomes" id="UP000239757"/>
    </source>
</evidence>
<gene>
    <name evidence="6" type="ORF">ES319_A11G331700v1</name>
    <name evidence="7" type="ORF">GOBAR_AA06459</name>
</gene>
<reference evidence="6 9" key="2">
    <citation type="submission" date="2019-06" db="EMBL/GenBank/DDBJ databases">
        <title>WGS assembly of Gossypium barbadense.</title>
        <authorList>
            <person name="Chen Z.J."/>
            <person name="Sreedasyam A."/>
            <person name="Ando A."/>
            <person name="Song Q."/>
            <person name="De L."/>
            <person name="Hulse-Kemp A."/>
            <person name="Ding M."/>
            <person name="Ye W."/>
            <person name="Kirkbride R."/>
            <person name="Jenkins J."/>
            <person name="Plott C."/>
            <person name="Lovell J."/>
            <person name="Lin Y.-M."/>
            <person name="Vaughn R."/>
            <person name="Liu B."/>
            <person name="Li W."/>
            <person name="Simpson S."/>
            <person name="Scheffler B."/>
            <person name="Saski C."/>
            <person name="Grover C."/>
            <person name="Hu G."/>
            <person name="Conover J."/>
            <person name="Carlson J."/>
            <person name="Shu S."/>
            <person name="Boston L."/>
            <person name="Williams M."/>
            <person name="Peterson D."/>
            <person name="Mcgee K."/>
            <person name="Jones D."/>
            <person name="Wendel J."/>
            <person name="Stelly D."/>
            <person name="Grimwood J."/>
            <person name="Schmutz J."/>
        </authorList>
    </citation>
    <scope>NUCLEOTIDE SEQUENCE [LARGE SCALE GENOMIC DNA]</scope>
    <source>
        <strain evidence="6">1400233.01</strain>
    </source>
</reference>
<dbReference type="EMBL" id="KZ663282">
    <property type="protein sequence ID" value="PPS14126.1"/>
    <property type="molecule type" value="Genomic_DNA"/>
</dbReference>
<name>A0A2P5YEV2_GOSBA</name>
<sequence>MAKMSSFPIRIISLALFSISFLPSLNNGQLTRHSVLTRAKIVYHGGPILIETINVALIWYGNVSLNKKEAIANFLKSLNTDGNFNLQPQVTKWWKMVESYQAMLPGAKHDKVPKIIVNVAKQINDTSYKYGRNLTIGDFITKIVKEHTKEAKNMLPIIITAKDVNMEGVCTKTCAYNGIVGNITPYIILGNPELECPRKCEWPFIQIDSGPKSIFFLQPPNLDKAADAMVIALATTLADTVTNPLNTGFYDGPPKNSIGVGTACKAIFGSGAFPGNPGKVHIDAHTGGSFNAHGIKDQKFLLPAIWNPKTSSCWTLM</sequence>
<evidence type="ECO:0000256" key="5">
    <source>
        <dbReference type="ARBA" id="ARBA00023591"/>
    </source>
</evidence>
<dbReference type="PANTHER" id="PTHR31279:SF13">
    <property type="entry name" value="PROTEIN EXORDIUM-LIKE 6"/>
    <property type="match status" value="1"/>
</dbReference>
<protein>
    <recommendedName>
        <fullName evidence="10">Protein EXORDIUM-like 6</fullName>
    </recommendedName>
</protein>
<dbReference type="InterPro" id="IPR006766">
    <property type="entry name" value="EXORDIUM-like"/>
</dbReference>
<evidence type="ECO:0000256" key="3">
    <source>
        <dbReference type="ARBA" id="ARBA00022525"/>
    </source>
</evidence>
<dbReference type="PANTHER" id="PTHR31279">
    <property type="entry name" value="PROTEIN EXORDIUM-LIKE 5"/>
    <property type="match status" value="1"/>
</dbReference>
<evidence type="ECO:0000313" key="6">
    <source>
        <dbReference type="EMBL" id="KAB2059796.1"/>
    </source>
</evidence>
<dbReference type="Proteomes" id="UP000327439">
    <property type="component" value="Chromosome A11"/>
</dbReference>
<evidence type="ECO:0000256" key="4">
    <source>
        <dbReference type="ARBA" id="ARBA00022729"/>
    </source>
</evidence>
<keyword evidence="2" id="KW-0052">Apoplast</keyword>